<dbReference type="Gene3D" id="3.40.50.300">
    <property type="entry name" value="P-loop containing nucleotide triphosphate hydrolases"/>
    <property type="match status" value="1"/>
</dbReference>
<comment type="cofactor">
    <cofactor evidence="1">
        <name>Mg(2+)</name>
        <dbReference type="ChEBI" id="CHEBI:18420"/>
    </cofactor>
</comment>
<comment type="similarity">
    <text evidence="2 10">Belongs to the TRAFAC class TrmE-Era-EngA-EngB-Septin-like GTPase superfamily. EngB GTPase family.</text>
</comment>
<feature type="domain" description="EngB-type G" evidence="11">
    <location>
        <begin position="47"/>
        <end position="222"/>
    </location>
</feature>
<keyword evidence="3 10" id="KW-0132">Cell division</keyword>
<evidence type="ECO:0000256" key="2">
    <source>
        <dbReference type="ARBA" id="ARBA00009638"/>
    </source>
</evidence>
<evidence type="ECO:0000313" key="12">
    <source>
        <dbReference type="EMBL" id="QJE71871.1"/>
    </source>
</evidence>
<comment type="function">
    <text evidence="10">Necessary for normal cell division and for the maintenance of normal septation.</text>
</comment>
<evidence type="ECO:0000256" key="10">
    <source>
        <dbReference type="HAMAP-Rule" id="MF_00321"/>
    </source>
</evidence>
<dbReference type="AlphaFoldDB" id="A0A858R392"/>
<keyword evidence="9 10" id="KW-0131">Cell cycle</keyword>
<evidence type="ECO:0000256" key="8">
    <source>
        <dbReference type="ARBA" id="ARBA00023210"/>
    </source>
</evidence>
<dbReference type="SUPFAM" id="SSF52540">
    <property type="entry name" value="P-loop containing nucleoside triphosphate hydrolases"/>
    <property type="match status" value="1"/>
</dbReference>
<dbReference type="NCBIfam" id="TIGR03598">
    <property type="entry name" value="GTPase_YsxC"/>
    <property type="match status" value="1"/>
</dbReference>
<dbReference type="HAMAP" id="MF_00321">
    <property type="entry name" value="GTPase_EngB"/>
    <property type="match status" value="1"/>
</dbReference>
<dbReference type="GO" id="GO:0000917">
    <property type="term" value="P:division septum assembly"/>
    <property type="evidence" value="ECO:0007669"/>
    <property type="project" value="UniProtKB-KW"/>
</dbReference>
<dbReference type="KEGG" id="acru:HHL28_00975"/>
<name>A0A858R392_9PROT</name>
<dbReference type="CDD" id="cd01876">
    <property type="entry name" value="YihA_EngB"/>
    <property type="match status" value="1"/>
</dbReference>
<evidence type="ECO:0000256" key="6">
    <source>
        <dbReference type="ARBA" id="ARBA00022842"/>
    </source>
</evidence>
<dbReference type="Pfam" id="PF01926">
    <property type="entry name" value="MMR_HSR1"/>
    <property type="match status" value="1"/>
</dbReference>
<evidence type="ECO:0000259" key="11">
    <source>
        <dbReference type="PROSITE" id="PS51706"/>
    </source>
</evidence>
<dbReference type="Proteomes" id="UP000501891">
    <property type="component" value="Chromosome"/>
</dbReference>
<dbReference type="InterPro" id="IPR030393">
    <property type="entry name" value="G_ENGB_dom"/>
</dbReference>
<keyword evidence="7 10" id="KW-0342">GTP-binding</keyword>
<dbReference type="PANTHER" id="PTHR11649:SF13">
    <property type="entry name" value="ENGB-TYPE G DOMAIN-CONTAINING PROTEIN"/>
    <property type="match status" value="1"/>
</dbReference>
<keyword evidence="5 10" id="KW-0547">Nucleotide-binding</keyword>
<organism evidence="12 13">
    <name type="scientific">Aerophototrophica crusticola</name>
    <dbReference type="NCBI Taxonomy" id="1709002"/>
    <lineage>
        <taxon>Bacteria</taxon>
        <taxon>Pseudomonadati</taxon>
        <taxon>Pseudomonadota</taxon>
        <taxon>Alphaproteobacteria</taxon>
        <taxon>Rhodospirillales</taxon>
        <taxon>Rhodospirillaceae</taxon>
        <taxon>Aerophototrophica</taxon>
    </lineage>
</organism>
<keyword evidence="13" id="KW-1185">Reference proteome</keyword>
<sequence length="226" mass="24431">MANTPRIIPSLTGSLTEEEIEAGRLLFARPCDFFWGAEAAAALPEADLPEVCFAGRSNVGKSSLINALTGRKTLARTSQTPGRTQQLNFFNLGDRLVLVDMPGYGYAKVSKERSEAWTLFARSYLKGRVTLRRALVLVDSRHGPKESDIDTMKMMDQAAVPYQVVLTKVDTLRDQAIPKARAAVAEILKKHGAAHPEVMVTSSDTGLGIPELRATLTSLAAPPPAA</sequence>
<keyword evidence="6" id="KW-0460">Magnesium</keyword>
<proteinExistence type="inferred from homology"/>
<dbReference type="EMBL" id="CP051775">
    <property type="protein sequence ID" value="QJE71871.1"/>
    <property type="molecule type" value="Genomic_DNA"/>
</dbReference>
<dbReference type="GO" id="GO:0005525">
    <property type="term" value="F:GTP binding"/>
    <property type="evidence" value="ECO:0007669"/>
    <property type="project" value="UniProtKB-UniRule"/>
</dbReference>
<accession>A0A858R392</accession>
<evidence type="ECO:0000256" key="1">
    <source>
        <dbReference type="ARBA" id="ARBA00001946"/>
    </source>
</evidence>
<evidence type="ECO:0000256" key="7">
    <source>
        <dbReference type="ARBA" id="ARBA00023134"/>
    </source>
</evidence>
<dbReference type="GO" id="GO:0046872">
    <property type="term" value="F:metal ion binding"/>
    <property type="evidence" value="ECO:0007669"/>
    <property type="project" value="UniProtKB-KW"/>
</dbReference>
<dbReference type="InterPro" id="IPR027417">
    <property type="entry name" value="P-loop_NTPase"/>
</dbReference>
<evidence type="ECO:0000256" key="5">
    <source>
        <dbReference type="ARBA" id="ARBA00022741"/>
    </source>
</evidence>
<evidence type="ECO:0000256" key="9">
    <source>
        <dbReference type="ARBA" id="ARBA00023306"/>
    </source>
</evidence>
<protein>
    <recommendedName>
        <fullName evidence="10">Probable GTP-binding protein EngB</fullName>
    </recommendedName>
</protein>
<reference evidence="12" key="1">
    <citation type="submission" date="2020-04" db="EMBL/GenBank/DDBJ databases">
        <title>A desert anoxygenic phototrophic bacterium fixes CO2 using RubisCO under aerobic conditions.</title>
        <authorList>
            <person name="Tang K."/>
        </authorList>
    </citation>
    <scope>NUCLEOTIDE SEQUENCE [LARGE SCALE GENOMIC DNA]</scope>
    <source>
        <strain evidence="12">MIMtkB3</strain>
    </source>
</reference>
<gene>
    <name evidence="10" type="primary">engB</name>
    <name evidence="12" type="ORF">HHL28_00975</name>
</gene>
<dbReference type="PANTHER" id="PTHR11649">
    <property type="entry name" value="MSS1/TRME-RELATED GTP-BINDING PROTEIN"/>
    <property type="match status" value="1"/>
</dbReference>
<dbReference type="PROSITE" id="PS51706">
    <property type="entry name" value="G_ENGB"/>
    <property type="match status" value="1"/>
</dbReference>
<evidence type="ECO:0000313" key="13">
    <source>
        <dbReference type="Proteomes" id="UP000501891"/>
    </source>
</evidence>
<keyword evidence="4" id="KW-0479">Metal-binding</keyword>
<evidence type="ECO:0000256" key="3">
    <source>
        <dbReference type="ARBA" id="ARBA00022618"/>
    </source>
</evidence>
<dbReference type="InterPro" id="IPR019987">
    <property type="entry name" value="GTP-bd_ribosome_bio_YsxC"/>
</dbReference>
<keyword evidence="8 10" id="KW-0717">Septation</keyword>
<evidence type="ECO:0000256" key="4">
    <source>
        <dbReference type="ARBA" id="ARBA00022723"/>
    </source>
</evidence>
<dbReference type="InterPro" id="IPR006073">
    <property type="entry name" value="GTP-bd"/>
</dbReference>